<keyword evidence="3" id="KW-1185">Reference proteome</keyword>
<dbReference type="EMBL" id="CP020919">
    <property type="protein sequence ID" value="AWG26699.1"/>
    <property type="molecule type" value="Genomic_DNA"/>
</dbReference>
<evidence type="ECO:0008006" key="4">
    <source>
        <dbReference type="Google" id="ProtNLM"/>
    </source>
</evidence>
<dbReference type="RefSeq" id="WP_108738202.1">
    <property type="nucleotide sequence ID" value="NZ_CP020919.1"/>
</dbReference>
<dbReference type="KEGG" id="fki:FK004_16425"/>
<evidence type="ECO:0000313" key="2">
    <source>
        <dbReference type="EMBL" id="AWG26699.1"/>
    </source>
</evidence>
<organism evidence="2 3">
    <name type="scientific">Flavobacterium kingsejongi</name>
    <dbReference type="NCBI Taxonomy" id="1678728"/>
    <lineage>
        <taxon>Bacteria</taxon>
        <taxon>Pseudomonadati</taxon>
        <taxon>Bacteroidota</taxon>
        <taxon>Flavobacteriia</taxon>
        <taxon>Flavobacteriales</taxon>
        <taxon>Flavobacteriaceae</taxon>
        <taxon>Flavobacterium</taxon>
    </lineage>
</organism>
<proteinExistence type="predicted"/>
<keyword evidence="1" id="KW-0812">Transmembrane</keyword>
<reference evidence="2 3" key="1">
    <citation type="submission" date="2017-04" db="EMBL/GenBank/DDBJ databases">
        <title>Complete genome sequence of Flavobacterium kingsejong AJ004.</title>
        <authorList>
            <person name="Lee P.C."/>
        </authorList>
    </citation>
    <scope>NUCLEOTIDE SEQUENCE [LARGE SCALE GENOMIC DNA]</scope>
    <source>
        <strain evidence="2 3">AJ004</strain>
    </source>
</reference>
<accession>A0A2S1LSJ2</accession>
<dbReference type="OrthoDB" id="1451701at2"/>
<dbReference type="Proteomes" id="UP000244677">
    <property type="component" value="Chromosome"/>
</dbReference>
<keyword evidence="1" id="KW-0472">Membrane</keyword>
<evidence type="ECO:0000256" key="1">
    <source>
        <dbReference type="SAM" id="Phobius"/>
    </source>
</evidence>
<protein>
    <recommendedName>
        <fullName evidence="4">Hydrolase</fullName>
    </recommendedName>
</protein>
<evidence type="ECO:0000313" key="3">
    <source>
        <dbReference type="Proteomes" id="UP000244677"/>
    </source>
</evidence>
<name>A0A2S1LSJ2_9FLAO</name>
<dbReference type="AlphaFoldDB" id="A0A2S1LSJ2"/>
<gene>
    <name evidence="2" type="ORF">FK004_16425</name>
</gene>
<keyword evidence="1" id="KW-1133">Transmembrane helix</keyword>
<sequence>MKKPLLYLFIFSVLMNVFTYMYFTKKSKFEDSRIENLQKNALSRKDSLEHLNAKLADADYFSLANDEKAQDYLIERVKVSNVDQMMSAAKDSILSLNASPKGNILVQYDPVNGTNFLINKVRFLNHRWIICDFSDGSLWGEVLLKYFVNANGSFSFEVAETVIYPN</sequence>
<feature type="transmembrane region" description="Helical" evidence="1">
    <location>
        <begin position="6"/>
        <end position="23"/>
    </location>
</feature>